<feature type="domain" description="Fibronectin type-III" evidence="11">
    <location>
        <begin position="173"/>
        <end position="319"/>
    </location>
</feature>
<dbReference type="PANTHER" id="PTHR14619:SF3">
    <property type="entry name" value="PROTEIN NDNF"/>
    <property type="match status" value="1"/>
</dbReference>
<dbReference type="InterPro" id="IPR003961">
    <property type="entry name" value="FN3_dom"/>
</dbReference>
<evidence type="ECO:0000313" key="12">
    <source>
        <dbReference type="Proteomes" id="UP000515135"/>
    </source>
</evidence>
<evidence type="ECO:0000256" key="4">
    <source>
        <dbReference type="ARBA" id="ARBA00022737"/>
    </source>
</evidence>
<dbReference type="InterPro" id="IPR036116">
    <property type="entry name" value="FN3_sf"/>
</dbReference>
<dbReference type="Pfam" id="PF19433">
    <property type="entry name" value="NDNF_C"/>
    <property type="match status" value="1"/>
</dbReference>
<dbReference type="InterPro" id="IPR045805">
    <property type="entry name" value="NDNF_C"/>
</dbReference>
<feature type="region of interest" description="Disordered" evidence="9">
    <location>
        <begin position="98"/>
        <end position="122"/>
    </location>
</feature>
<keyword evidence="2" id="KW-0964">Secreted</keyword>
<dbReference type="InterPro" id="IPR056225">
    <property type="entry name" value="NDNF_N"/>
</dbReference>
<dbReference type="Pfam" id="PF10179">
    <property type="entry name" value="NDNF"/>
    <property type="match status" value="1"/>
</dbReference>
<evidence type="ECO:0000256" key="9">
    <source>
        <dbReference type="SAM" id="MobiDB-lite"/>
    </source>
</evidence>
<accession>A0A6P5ANX3</accession>
<dbReference type="AlphaFoldDB" id="A0A6P5ANX3"/>
<evidence type="ECO:0000256" key="6">
    <source>
        <dbReference type="ARBA" id="ARBA00023180"/>
    </source>
</evidence>
<keyword evidence="4" id="KW-0677">Repeat</keyword>
<evidence type="ECO:0000256" key="1">
    <source>
        <dbReference type="ARBA" id="ARBA00004613"/>
    </source>
</evidence>
<comment type="subcellular location">
    <subcellularLocation>
        <location evidence="1">Secreted</location>
    </subcellularLocation>
</comment>
<dbReference type="GO" id="GO:0007399">
    <property type="term" value="P:nervous system development"/>
    <property type="evidence" value="ECO:0007669"/>
    <property type="project" value="UniProtKB-KW"/>
</dbReference>
<feature type="domain" description="Fibronectin type-III" evidence="11">
    <location>
        <begin position="443"/>
        <end position="548"/>
    </location>
</feature>
<keyword evidence="3 10" id="KW-0732">Signal</keyword>
<dbReference type="RefSeq" id="XP_019644777.1">
    <property type="nucleotide sequence ID" value="XM_019789218.1"/>
</dbReference>
<evidence type="ECO:0000259" key="11">
    <source>
        <dbReference type="SMART" id="SM00060"/>
    </source>
</evidence>
<evidence type="ECO:0000313" key="13">
    <source>
        <dbReference type="RefSeq" id="XP_019644777.1"/>
    </source>
</evidence>
<name>A0A6P5ANX3_BRABE</name>
<feature type="chain" id="PRO_5027862814" description="Protein NDNF" evidence="10">
    <location>
        <begin position="18"/>
        <end position="565"/>
    </location>
</feature>
<organism evidence="12 13">
    <name type="scientific">Branchiostoma belcheri</name>
    <name type="common">Amphioxus</name>
    <dbReference type="NCBI Taxonomy" id="7741"/>
    <lineage>
        <taxon>Eukaryota</taxon>
        <taxon>Metazoa</taxon>
        <taxon>Chordata</taxon>
        <taxon>Cephalochordata</taxon>
        <taxon>Leptocardii</taxon>
        <taxon>Amphioxiformes</taxon>
        <taxon>Branchiostomatidae</taxon>
        <taxon>Branchiostoma</taxon>
    </lineage>
</organism>
<dbReference type="Pfam" id="PF24354">
    <property type="entry name" value="NDNF_N"/>
    <property type="match status" value="1"/>
</dbReference>
<keyword evidence="5" id="KW-0524">Neurogenesis</keyword>
<dbReference type="SMART" id="SM00060">
    <property type="entry name" value="FN3"/>
    <property type="match status" value="2"/>
</dbReference>
<dbReference type="Gene3D" id="2.60.40.10">
    <property type="entry name" value="Immunoglobulins"/>
    <property type="match status" value="1"/>
</dbReference>
<dbReference type="InterPro" id="IPR013783">
    <property type="entry name" value="Ig-like_fold"/>
</dbReference>
<protein>
    <recommendedName>
        <fullName evidence="7">Protein NDNF</fullName>
    </recommendedName>
</protein>
<dbReference type="SUPFAM" id="SSF49265">
    <property type="entry name" value="Fibronectin type III"/>
    <property type="match status" value="1"/>
</dbReference>
<dbReference type="OrthoDB" id="9872501at2759"/>
<dbReference type="GeneID" id="109485528"/>
<dbReference type="PANTHER" id="PTHR14619">
    <property type="entry name" value="NEURON-DERIVED NEUROTROPHIC FACTOR"/>
    <property type="match status" value="1"/>
</dbReference>
<dbReference type="InterPro" id="IPR055271">
    <property type="entry name" value="NDNF_Fn(III)_1"/>
</dbReference>
<dbReference type="GO" id="GO:0005576">
    <property type="term" value="C:extracellular region"/>
    <property type="evidence" value="ECO:0007669"/>
    <property type="project" value="UniProtKB-SubCell"/>
</dbReference>
<proteinExistence type="predicted"/>
<dbReference type="Proteomes" id="UP000515135">
    <property type="component" value="Unplaced"/>
</dbReference>
<evidence type="ECO:0000256" key="7">
    <source>
        <dbReference type="ARBA" id="ARBA00024096"/>
    </source>
</evidence>
<sequence length="565" mass="64183">MRCELMMVWLGVALTWSQRLPTRDEQLFRLQAKNAETSHWNTKVLPDGMEVRNFLFEDVTKTYYFFVEDEGSPVLIVVEPCDTEIEWKVTQHEVTEGVGLDGSGQTEQMEEQGRKGPSLTGPVVGTFSGHDVMSYYNRASQRAMYRVQVTSRGADTLFGMYATTTPDSDKPYPEVPGDPEVKASEVGKSSATLSWEPSPTETKFHLPVKYCIAVNRERNLKTLCAVTSRRSGGDDMPMPPPPFRFGFDFDFKSFGFKRRGKKRRNRDKIVFPDSKAIAPQENILFECVGDKTAYTVAGLQPGTQYFYDVFVVSTLTNRSSAYTGGRLETKQHKRRTRLKDGKVTTATVKRSKGQAYTVTVGDTQSSPLQLTVQSCMGEVSVKVSREGDVVAKESRVNSLWNLVLTNLTEGDYQVAVNSKRKRPSTFKIFSTTNPAKYPYAQMPSDTRIKQFEKLTTCDSATIAWLVNDERSKYCVYKSVVSKKVFRRRSERDNSCESPRTRKKDDKVICRHHRPGAVDRSVMIERISGLKPGTRYKFDVYVQKHRGETGQALKYRSVYIKTKRRC</sequence>
<evidence type="ECO:0000256" key="3">
    <source>
        <dbReference type="ARBA" id="ARBA00022729"/>
    </source>
</evidence>
<keyword evidence="6" id="KW-0325">Glycoprotein</keyword>
<comment type="function">
    <text evidence="8">Secretory protein that plays a role in various cellular processes. Acts as a chemorepellent acting on gonadotropin-releasing hormone (GnRH) expressing neurons regulating their migration to the hypothalamus. Also promotes neuron migration, growth and survival as well as neurite outgrowth and is involved in the development of the olfactory system. May also act through the regulation of growth factors activity and downstream signaling. Also regulates extracellular matrix assembly and cell adhesiveness. Promotes endothelial cell survival, vessel formation and plays an important role in the process of revascularization through NOS3-dependent mechanisms.</text>
</comment>
<dbReference type="InterPro" id="IPR019326">
    <property type="entry name" value="NDNF"/>
</dbReference>
<evidence type="ECO:0000256" key="10">
    <source>
        <dbReference type="SAM" id="SignalP"/>
    </source>
</evidence>
<evidence type="ECO:0000256" key="2">
    <source>
        <dbReference type="ARBA" id="ARBA00022525"/>
    </source>
</evidence>
<feature type="signal peptide" evidence="10">
    <location>
        <begin position="1"/>
        <end position="17"/>
    </location>
</feature>
<dbReference type="KEGG" id="bbel:109485528"/>
<evidence type="ECO:0000256" key="5">
    <source>
        <dbReference type="ARBA" id="ARBA00022902"/>
    </source>
</evidence>
<reference evidence="13" key="1">
    <citation type="submission" date="2025-08" db="UniProtKB">
        <authorList>
            <consortium name="RefSeq"/>
        </authorList>
    </citation>
    <scope>IDENTIFICATION</scope>
    <source>
        <tissue evidence="13">Gonad</tissue>
    </source>
</reference>
<gene>
    <name evidence="13" type="primary">LOC109485528</name>
</gene>
<evidence type="ECO:0000256" key="8">
    <source>
        <dbReference type="ARBA" id="ARBA00046135"/>
    </source>
</evidence>
<keyword evidence="12" id="KW-1185">Reference proteome</keyword>